<dbReference type="EMBL" id="CM042021">
    <property type="protein sequence ID" value="KAI3818136.1"/>
    <property type="molecule type" value="Genomic_DNA"/>
</dbReference>
<gene>
    <name evidence="1" type="ORF">L1987_11939</name>
</gene>
<proteinExistence type="predicted"/>
<reference evidence="2" key="1">
    <citation type="journal article" date="2022" name="Mol. Ecol. Resour.">
        <title>The genomes of chicory, endive, great burdock and yacon provide insights into Asteraceae palaeo-polyploidization history and plant inulin production.</title>
        <authorList>
            <person name="Fan W."/>
            <person name="Wang S."/>
            <person name="Wang H."/>
            <person name="Wang A."/>
            <person name="Jiang F."/>
            <person name="Liu H."/>
            <person name="Zhao H."/>
            <person name="Xu D."/>
            <person name="Zhang Y."/>
        </authorList>
    </citation>
    <scope>NUCLEOTIDE SEQUENCE [LARGE SCALE GENOMIC DNA]</scope>
    <source>
        <strain evidence="2">cv. Yunnan</strain>
    </source>
</reference>
<keyword evidence="2" id="KW-1185">Reference proteome</keyword>
<evidence type="ECO:0000313" key="1">
    <source>
        <dbReference type="EMBL" id="KAI3818136.1"/>
    </source>
</evidence>
<evidence type="ECO:0000313" key="2">
    <source>
        <dbReference type="Proteomes" id="UP001056120"/>
    </source>
</evidence>
<sequence length="82" mass="9690">MSQKKPLPQKTLITRDGGIRRVDVGEDINSREDDSDQHNTVHRQEQWLRVRHFFERVIPTHLFVGVLYQIIRAVEDTVLLKN</sequence>
<comment type="caution">
    <text evidence="1">The sequence shown here is derived from an EMBL/GenBank/DDBJ whole genome shotgun (WGS) entry which is preliminary data.</text>
</comment>
<protein>
    <submittedName>
        <fullName evidence="1">Uncharacterized protein</fullName>
    </submittedName>
</protein>
<organism evidence="1 2">
    <name type="scientific">Smallanthus sonchifolius</name>
    <dbReference type="NCBI Taxonomy" id="185202"/>
    <lineage>
        <taxon>Eukaryota</taxon>
        <taxon>Viridiplantae</taxon>
        <taxon>Streptophyta</taxon>
        <taxon>Embryophyta</taxon>
        <taxon>Tracheophyta</taxon>
        <taxon>Spermatophyta</taxon>
        <taxon>Magnoliopsida</taxon>
        <taxon>eudicotyledons</taxon>
        <taxon>Gunneridae</taxon>
        <taxon>Pentapetalae</taxon>
        <taxon>asterids</taxon>
        <taxon>campanulids</taxon>
        <taxon>Asterales</taxon>
        <taxon>Asteraceae</taxon>
        <taxon>Asteroideae</taxon>
        <taxon>Heliantheae alliance</taxon>
        <taxon>Millerieae</taxon>
        <taxon>Smallanthus</taxon>
    </lineage>
</organism>
<name>A0ACB9JD96_9ASTR</name>
<dbReference type="Proteomes" id="UP001056120">
    <property type="component" value="Linkage Group LG04"/>
</dbReference>
<reference evidence="1 2" key="2">
    <citation type="journal article" date="2022" name="Mol. Ecol. Resour.">
        <title>The genomes of chicory, endive, great burdock and yacon provide insights into Asteraceae paleo-polyploidization history and plant inulin production.</title>
        <authorList>
            <person name="Fan W."/>
            <person name="Wang S."/>
            <person name="Wang H."/>
            <person name="Wang A."/>
            <person name="Jiang F."/>
            <person name="Liu H."/>
            <person name="Zhao H."/>
            <person name="Xu D."/>
            <person name="Zhang Y."/>
        </authorList>
    </citation>
    <scope>NUCLEOTIDE SEQUENCE [LARGE SCALE GENOMIC DNA]</scope>
    <source>
        <strain evidence="2">cv. Yunnan</strain>
        <tissue evidence="1">Leaves</tissue>
    </source>
</reference>
<accession>A0ACB9JD96</accession>